<gene>
    <name evidence="3" type="ORF">QH73_0002545</name>
</gene>
<dbReference type="SMART" id="SM00912">
    <property type="entry name" value="Haemagg_act"/>
    <property type="match status" value="1"/>
</dbReference>
<proteinExistence type="predicted"/>
<dbReference type="Gene3D" id="2.160.20.10">
    <property type="entry name" value="Single-stranded right-handed beta-helix, Pectin lyase-like"/>
    <property type="match status" value="3"/>
</dbReference>
<comment type="caution">
    <text evidence="3">The sequence shown here is derived from an EMBL/GenBank/DDBJ whole genome shotgun (WGS) entry which is preliminary data.</text>
</comment>
<feature type="region of interest" description="Disordered" evidence="1">
    <location>
        <begin position="1208"/>
        <end position="1231"/>
    </location>
</feature>
<dbReference type="InterPro" id="IPR008638">
    <property type="entry name" value="FhaB/CdiA-like_TPS"/>
</dbReference>
<reference evidence="3 4" key="1">
    <citation type="journal article" date="2015" name="Genome Announc.">
        <title>Draft Genome Sequence of the Terrestrial Cyanobacterium Scytonema millei VB511283, Isolated from Eastern India.</title>
        <authorList>
            <person name="Sen D."/>
            <person name="Chandrababunaidu M.M."/>
            <person name="Singh D."/>
            <person name="Sanghi N."/>
            <person name="Ghorai A."/>
            <person name="Mishra G.P."/>
            <person name="Madduluri M."/>
            <person name="Adhikary S.P."/>
            <person name="Tripathy S."/>
        </authorList>
    </citation>
    <scope>NUCLEOTIDE SEQUENCE [LARGE SCALE GENOMIC DNA]</scope>
    <source>
        <strain evidence="3 4">VB511283</strain>
    </source>
</reference>
<dbReference type="AlphaFoldDB" id="A0A9X5E194"/>
<dbReference type="EMBL" id="JTJC03000001">
    <property type="protein sequence ID" value="NHC33550.1"/>
    <property type="molecule type" value="Genomic_DNA"/>
</dbReference>
<evidence type="ECO:0000259" key="2">
    <source>
        <dbReference type="SMART" id="SM00912"/>
    </source>
</evidence>
<organism evidence="3 4">
    <name type="scientific">Scytonema millei VB511283</name>
    <dbReference type="NCBI Taxonomy" id="1245923"/>
    <lineage>
        <taxon>Bacteria</taxon>
        <taxon>Bacillati</taxon>
        <taxon>Cyanobacteriota</taxon>
        <taxon>Cyanophyceae</taxon>
        <taxon>Nostocales</taxon>
        <taxon>Scytonemataceae</taxon>
        <taxon>Scytonema</taxon>
    </lineage>
</organism>
<feature type="compositionally biased region" description="Polar residues" evidence="1">
    <location>
        <begin position="1251"/>
        <end position="1270"/>
    </location>
</feature>
<dbReference type="Pfam" id="PF05860">
    <property type="entry name" value="TPS"/>
    <property type="match status" value="1"/>
</dbReference>
<feature type="region of interest" description="Disordered" evidence="1">
    <location>
        <begin position="1250"/>
        <end position="1270"/>
    </location>
</feature>
<evidence type="ECO:0000256" key="1">
    <source>
        <dbReference type="SAM" id="MobiDB-lite"/>
    </source>
</evidence>
<feature type="compositionally biased region" description="Low complexity" evidence="1">
    <location>
        <begin position="1212"/>
        <end position="1231"/>
    </location>
</feature>
<keyword evidence="4" id="KW-1185">Reference proteome</keyword>
<accession>A0A9X5E194</accession>
<evidence type="ECO:0000313" key="4">
    <source>
        <dbReference type="Proteomes" id="UP000031532"/>
    </source>
</evidence>
<dbReference type="SUPFAM" id="SSF51126">
    <property type="entry name" value="Pectin lyase-like"/>
    <property type="match status" value="5"/>
</dbReference>
<dbReference type="InterPro" id="IPR011050">
    <property type="entry name" value="Pectin_lyase_fold/virulence"/>
</dbReference>
<protein>
    <submittedName>
        <fullName evidence="3">Filamentous hemagglutinin N-terminal domain-containing protein</fullName>
    </submittedName>
</protein>
<dbReference type="NCBIfam" id="TIGR01901">
    <property type="entry name" value="adhes_NPXG"/>
    <property type="match status" value="1"/>
</dbReference>
<feature type="domain" description="Filamentous haemagglutinin FhaB/tRNA nuclease CdiA-like TPS" evidence="2">
    <location>
        <begin position="44"/>
        <end position="156"/>
    </location>
</feature>
<sequence>MQISSVAGRWCARLGLFGAITSLSFANVFGSAVVFGSPALAQVVPDNTVGSAVSGISGGEQTITGGTRQGGNLFHSFDRFSVPTNGAAIFSNDLDIQNILSRVTGGSVSDIDGLIRANGAANLFLLNPNGIIFGPNARLDVGGSFIATTASSINFADGTQFSATPGTGAPLLTVSVPLGLQFGAGAGEIVNRSRSADSNDFVVGLQVQPGKTLGLIGGSINLEGGWLTARGGRIELGAVAAPGVVGINPDPSGFRFSFPTDLTLGDISLTNDSIVNVSAGGGGHISVNTRNLNLFGGSELVAGIGENQEVVGAVAGDIDVNAQGTIAIGGRSQRGFSSGVFNNVDEGGTGKGGNIDINTGSLSLTDSGVISASVFGTGNAGNVNITAADSVSLDSSTIFSRVRENATGNGGNVAIKARSVELTNGARLTTSTLGQGNAGSIDVRAQDTVSLNNSFLLSNVGSSQGNPAKGNVGTIRIKAKTVLLNEGTQIAAGFFANGQGNSGIVSIEADDSISFSASEILTNTDFNAVGNSSDILISAPTVSFTNGSLLKTSNAGQGNAGNITITAQSLSLSDSELVSNIGSLERQPAKGDVGNIRIKAKTVSLNEGTQIEAGFFANGQGNSGIVSIEADDSISFSASAILTNTDFNAVGNSSDIQISAPTVSFTNGSLLKTSNAGQGNAGNITITAQSLSLSDSELVSNIGSLERQPAKGDVGNIRIKAKTVSLNEGTQIEAGFFANGQGNSGVVSIEADDSISFSASAILTNTDFNAVGNSSDIQISAPTVSFTNGSLLETSNAGRGNAGNVTITASDRITFDGSSVFSSLEVGGTGRGGDITLKARSISLENNTSLTAGTFGEGDAGNVFLQADNFILLSSSYIFSSVSPEAEGNGGTIDIKAGSLSLTDGAQIIAAIEGHENKLSGGRGNGGKVIIDVRDAFSASGSSGVFTTVQTGAVGNGGTIDIKARSFSLSNNSRLNASNFGTGDAGNIIVNVRTLNLDNGGILASSESGDGGDIRLQASKSVRLRKGSYITTEAGSEGQGGNGGNITIDSPLVIAGQGEQEGNNDIFANAFNGKGGTIEINAQSIFGLNRIDGETLQSRLGTDTPTAEDFLNFLNNSSSNDVAAISLTNPSFSGTVSFNTADIDPSRDIVELPTGLVDASSLVAAGCPSGAENRFTVAGRGGLPPAPADKLSPDALLTDWATLQTPETQNRAAVETTTPVATNTTPTPPVETITEATSWQYDRNGAIILTSGDTTSSSHLKTTPTSCPSS</sequence>
<dbReference type="Proteomes" id="UP000031532">
    <property type="component" value="Unassembled WGS sequence"/>
</dbReference>
<evidence type="ECO:0000313" key="3">
    <source>
        <dbReference type="EMBL" id="NHC33550.1"/>
    </source>
</evidence>
<dbReference type="InterPro" id="IPR012334">
    <property type="entry name" value="Pectin_lyas_fold"/>
</dbReference>
<name>A0A9X5E194_9CYAN</name>
<dbReference type="RefSeq" id="WP_165587607.1">
    <property type="nucleotide sequence ID" value="NZ_JTJC03000001.1"/>
</dbReference>